<organism evidence="1 2">
    <name type="scientific">Burkholderia contaminans</name>
    <dbReference type="NCBI Taxonomy" id="488447"/>
    <lineage>
        <taxon>Bacteria</taxon>
        <taxon>Pseudomonadati</taxon>
        <taxon>Pseudomonadota</taxon>
        <taxon>Betaproteobacteria</taxon>
        <taxon>Burkholderiales</taxon>
        <taxon>Burkholderiaceae</taxon>
        <taxon>Burkholderia</taxon>
        <taxon>Burkholderia cepacia complex</taxon>
    </lineage>
</organism>
<dbReference type="AlphaFoldDB" id="A0A2S5DRL6"/>
<dbReference type="InterPro" id="IPR025267">
    <property type="entry name" value="ORF017-like"/>
</dbReference>
<reference evidence="1 2" key="1">
    <citation type="submission" date="2018-01" db="EMBL/GenBank/DDBJ databases">
        <title>Successful Treatment of Persistent Burkholderia cepacia Bacteremia with Ceftazidime-Avibactam.</title>
        <authorList>
            <person name="Tamma P."/>
            <person name="Fan Y."/>
            <person name="Bergman Y."/>
            <person name="Sick-Samuels A."/>
            <person name="Hsu A."/>
            <person name="Timp W."/>
            <person name="Simner P."/>
        </authorList>
    </citation>
    <scope>NUCLEOTIDE SEQUENCE [LARGE SCALE GENOMIC DNA]</scope>
    <source>
        <strain evidence="1 2">170816</strain>
    </source>
</reference>
<comment type="caution">
    <text evidence="1">The sequence shown here is derived from an EMBL/GenBank/DDBJ whole genome shotgun (WGS) entry which is preliminary data.</text>
</comment>
<dbReference type="EMBL" id="PQVP01000002">
    <property type="protein sequence ID" value="POZ81692.1"/>
    <property type="molecule type" value="Genomic_DNA"/>
</dbReference>
<evidence type="ECO:0000313" key="1">
    <source>
        <dbReference type="EMBL" id="POZ81692.1"/>
    </source>
</evidence>
<gene>
    <name evidence="1" type="ORF">C3743_15355</name>
</gene>
<dbReference type="NCBIfam" id="TIGR04387">
    <property type="entry name" value="capsid_maj_N4"/>
    <property type="match status" value="1"/>
</dbReference>
<dbReference type="Pfam" id="PF13252">
    <property type="entry name" value="Phage_capsid_3"/>
    <property type="match status" value="1"/>
</dbReference>
<dbReference type="RefSeq" id="WP_089460805.1">
    <property type="nucleotide sequence ID" value="NZ_CM009575.1"/>
</dbReference>
<evidence type="ECO:0000313" key="2">
    <source>
        <dbReference type="Proteomes" id="UP000238655"/>
    </source>
</evidence>
<protein>
    <submittedName>
        <fullName evidence="1">N4-gp56 family major capsid protein</fullName>
    </submittedName>
</protein>
<dbReference type="Proteomes" id="UP000238655">
    <property type="component" value="Chromosome 1"/>
</dbReference>
<accession>A0A2S5DRL6</accession>
<sequence length="364" mass="39634">MAETTARAGLTPQQWDDQFFMEYVRQSRFLRYMGTDENSIIQLKDDLTRKPGDRVTFANVRKLRGQGVTGNQVLEGNEEELDSRSMAVTVNPVRNAVVVTDWDDQKSAIDLRNAGKTALKLWAMEKMRNQTIDALYSINGVMYAAATEAQKDAWLADNADRVLFGAAVGNNVGNDHSASLANIDNTADKLSTAMISLAKRRAQLASPAIKPIRLNEDEEWYVMFANSLAFRDLQNDPAMQQANREARAREGNGMNSNPLFTGGSLVWDGVIIREIPEIGVLSGVGAGGIDVGANFLCGAQAVGVAWAQRTKSTTDVRDYGFRTGVGVQEIRGIEKLLFGKGPDDTADLVQHGLVTVYAAAVADA</sequence>
<proteinExistence type="predicted"/>
<name>A0A2S5DRL6_9BURK</name>